<sequence length="70" mass="7676">MATQEAKGKPRLVTCPQCGGESVYASSNPYRPFCGERCKNIDLGAWASESFRVPDETPPDDQPFGDPKIQ</sequence>
<dbReference type="GO" id="GO:0006355">
    <property type="term" value="P:regulation of DNA-templated transcription"/>
    <property type="evidence" value="ECO:0007669"/>
    <property type="project" value="InterPro"/>
</dbReference>
<comment type="similarity">
    <text evidence="3">Belongs to the DNA gyrase inhibitor YacG family.</text>
</comment>
<evidence type="ECO:0000256" key="1">
    <source>
        <dbReference type="ARBA" id="ARBA00022723"/>
    </source>
</evidence>
<dbReference type="RefSeq" id="WP_135249621.1">
    <property type="nucleotide sequence ID" value="NZ_SMLK01000002.1"/>
</dbReference>
<feature type="binding site" evidence="3">
    <location>
        <position position="38"/>
    </location>
    <ligand>
        <name>Zn(2+)</name>
        <dbReference type="ChEBI" id="CHEBI:29105"/>
    </ligand>
</feature>
<dbReference type="Pfam" id="PF03884">
    <property type="entry name" value="YacG"/>
    <property type="match status" value="1"/>
</dbReference>
<feature type="binding site" evidence="3">
    <location>
        <position position="18"/>
    </location>
    <ligand>
        <name>Zn(2+)</name>
        <dbReference type="ChEBI" id="CHEBI:29105"/>
    </ligand>
</feature>
<evidence type="ECO:0000256" key="4">
    <source>
        <dbReference type="SAM" id="MobiDB-lite"/>
    </source>
</evidence>
<evidence type="ECO:0000313" key="6">
    <source>
        <dbReference type="Proteomes" id="UP000297839"/>
    </source>
</evidence>
<dbReference type="Gene3D" id="3.30.50.10">
    <property type="entry name" value="Erythroid Transcription Factor GATA-1, subunit A"/>
    <property type="match status" value="1"/>
</dbReference>
<evidence type="ECO:0000256" key="2">
    <source>
        <dbReference type="ARBA" id="ARBA00022833"/>
    </source>
</evidence>
<dbReference type="HAMAP" id="MF_00649">
    <property type="entry name" value="DNA_gyrase_inhibitor_YacG"/>
    <property type="match status" value="1"/>
</dbReference>
<organism evidence="5 6">
    <name type="scientific">Ramlibacter humi</name>
    <dbReference type="NCBI Taxonomy" id="2530451"/>
    <lineage>
        <taxon>Bacteria</taxon>
        <taxon>Pseudomonadati</taxon>
        <taxon>Pseudomonadota</taxon>
        <taxon>Betaproteobacteria</taxon>
        <taxon>Burkholderiales</taxon>
        <taxon>Comamonadaceae</taxon>
        <taxon>Ramlibacter</taxon>
    </lineage>
</organism>
<proteinExistence type="inferred from homology"/>
<dbReference type="PANTHER" id="PTHR36150">
    <property type="entry name" value="DNA GYRASE INHIBITOR YACG"/>
    <property type="match status" value="1"/>
</dbReference>
<comment type="cofactor">
    <cofactor evidence="3">
        <name>Zn(2+)</name>
        <dbReference type="ChEBI" id="CHEBI:29105"/>
    </cofactor>
    <text evidence="3">Binds 1 zinc ion.</text>
</comment>
<feature type="binding site" evidence="3">
    <location>
        <position position="34"/>
    </location>
    <ligand>
        <name>Zn(2+)</name>
        <dbReference type="ChEBI" id="CHEBI:29105"/>
    </ligand>
</feature>
<name>A0A4Z0C164_9BURK</name>
<accession>A0A4Z0C164</accession>
<dbReference type="Proteomes" id="UP000297839">
    <property type="component" value="Unassembled WGS sequence"/>
</dbReference>
<dbReference type="EMBL" id="SMLK01000002">
    <property type="protein sequence ID" value="TFZ03995.1"/>
    <property type="molecule type" value="Genomic_DNA"/>
</dbReference>
<dbReference type="GO" id="GO:0008270">
    <property type="term" value="F:zinc ion binding"/>
    <property type="evidence" value="ECO:0007669"/>
    <property type="project" value="UniProtKB-UniRule"/>
</dbReference>
<reference evidence="5 6" key="1">
    <citation type="submission" date="2019-03" db="EMBL/GenBank/DDBJ databases">
        <title>Ramlibacter sp. 18x22-1, whole genome shotgun sequence.</title>
        <authorList>
            <person name="Zhang X."/>
            <person name="Feng G."/>
            <person name="Zhu H."/>
        </authorList>
    </citation>
    <scope>NUCLEOTIDE SEQUENCE [LARGE SCALE GENOMIC DNA]</scope>
    <source>
        <strain evidence="5 6">18x22-1</strain>
    </source>
</reference>
<dbReference type="AlphaFoldDB" id="A0A4Z0C164"/>
<dbReference type="InterPro" id="IPR013088">
    <property type="entry name" value="Znf_NHR/GATA"/>
</dbReference>
<evidence type="ECO:0000256" key="3">
    <source>
        <dbReference type="HAMAP-Rule" id="MF_00649"/>
    </source>
</evidence>
<dbReference type="SUPFAM" id="SSF57716">
    <property type="entry name" value="Glucocorticoid receptor-like (DNA-binding domain)"/>
    <property type="match status" value="1"/>
</dbReference>
<dbReference type="PANTHER" id="PTHR36150:SF1">
    <property type="entry name" value="DNA GYRASE INHIBITOR YACG"/>
    <property type="match status" value="1"/>
</dbReference>
<comment type="caution">
    <text evidence="5">The sequence shown here is derived from an EMBL/GenBank/DDBJ whole genome shotgun (WGS) entry which is preliminary data.</text>
</comment>
<dbReference type="InterPro" id="IPR005584">
    <property type="entry name" value="DNA_gyrase_inhibitor_YacG"/>
</dbReference>
<comment type="function">
    <text evidence="3">Inhibits all the catalytic activities of DNA gyrase by preventing its interaction with DNA. Acts by binding directly to the C-terminal domain of GyrB, which probably disrupts DNA binding by the gyrase.</text>
</comment>
<dbReference type="OrthoDB" id="9809663at2"/>
<protein>
    <recommendedName>
        <fullName evidence="3">DNA gyrase inhibitor YacG</fullName>
    </recommendedName>
</protein>
<evidence type="ECO:0000313" key="5">
    <source>
        <dbReference type="EMBL" id="TFZ03995.1"/>
    </source>
</evidence>
<keyword evidence="2 3" id="KW-0862">Zinc</keyword>
<dbReference type="GO" id="GO:0008657">
    <property type="term" value="F:DNA topoisomerase type II (double strand cut, ATP-hydrolyzing) inhibitor activity"/>
    <property type="evidence" value="ECO:0007669"/>
    <property type="project" value="UniProtKB-UniRule"/>
</dbReference>
<keyword evidence="6" id="KW-1185">Reference proteome</keyword>
<feature type="binding site" evidence="3">
    <location>
        <position position="15"/>
    </location>
    <ligand>
        <name>Zn(2+)</name>
        <dbReference type="ChEBI" id="CHEBI:29105"/>
    </ligand>
</feature>
<feature type="region of interest" description="Disordered" evidence="4">
    <location>
        <begin position="50"/>
        <end position="70"/>
    </location>
</feature>
<comment type="subunit">
    <text evidence="3">Interacts with GyrB.</text>
</comment>
<keyword evidence="1 3" id="KW-0479">Metal-binding</keyword>
<gene>
    <name evidence="3 5" type="primary">yacG</name>
    <name evidence="5" type="ORF">EZ216_10170</name>
</gene>